<keyword evidence="2" id="KW-1133">Transmembrane helix</keyword>
<proteinExistence type="predicted"/>
<feature type="region of interest" description="Disordered" evidence="1">
    <location>
        <begin position="1"/>
        <end position="20"/>
    </location>
</feature>
<protein>
    <submittedName>
        <fullName evidence="3">Cytochrome c oxidase subunit 2A</fullName>
    </submittedName>
</protein>
<feature type="transmembrane region" description="Helical" evidence="2">
    <location>
        <begin position="30"/>
        <end position="51"/>
    </location>
</feature>
<keyword evidence="4" id="KW-1185">Reference proteome</keyword>
<sequence>MQGVEGVAKDKLRHQTTKNDDTSIDLKGTFISVMLLGIFILVLWFGIYALFLSR</sequence>
<name>A0ABR8U9I1_9BACL</name>
<gene>
    <name evidence="3" type="ORF">H9649_08875</name>
</gene>
<dbReference type="Proteomes" id="UP000626786">
    <property type="component" value="Unassembled WGS sequence"/>
</dbReference>
<reference evidence="3 4" key="1">
    <citation type="submission" date="2020-08" db="EMBL/GenBank/DDBJ databases">
        <title>A Genomic Blueprint of the Chicken Gut Microbiome.</title>
        <authorList>
            <person name="Gilroy R."/>
            <person name="Ravi A."/>
            <person name="Getino M."/>
            <person name="Pursley I."/>
            <person name="Horton D.L."/>
            <person name="Alikhan N.-F."/>
            <person name="Baker D."/>
            <person name="Gharbi K."/>
            <person name="Hall N."/>
            <person name="Watson M."/>
            <person name="Adriaenssens E.M."/>
            <person name="Foster-Nyarko E."/>
            <person name="Jarju S."/>
            <person name="Secka A."/>
            <person name="Antonio M."/>
            <person name="Oren A."/>
            <person name="Chaudhuri R."/>
            <person name="La Ragione R.M."/>
            <person name="Hildebrand F."/>
            <person name="Pallen M.J."/>
        </authorList>
    </citation>
    <scope>NUCLEOTIDE SEQUENCE [LARGE SCALE GENOMIC DNA]</scope>
    <source>
        <strain evidence="3 4">Sa2YVA2</strain>
    </source>
</reference>
<accession>A0ABR8U9I1</accession>
<evidence type="ECO:0000313" key="3">
    <source>
        <dbReference type="EMBL" id="MBD7984692.1"/>
    </source>
</evidence>
<dbReference type="EMBL" id="JACSQN010000007">
    <property type="protein sequence ID" value="MBD7984692.1"/>
    <property type="molecule type" value="Genomic_DNA"/>
</dbReference>
<organism evidence="3 4">
    <name type="scientific">Sporosarcina quadrami</name>
    <dbReference type="NCBI Taxonomy" id="2762234"/>
    <lineage>
        <taxon>Bacteria</taxon>
        <taxon>Bacillati</taxon>
        <taxon>Bacillota</taxon>
        <taxon>Bacilli</taxon>
        <taxon>Bacillales</taxon>
        <taxon>Caryophanaceae</taxon>
        <taxon>Sporosarcina</taxon>
    </lineage>
</organism>
<evidence type="ECO:0000256" key="2">
    <source>
        <dbReference type="SAM" id="Phobius"/>
    </source>
</evidence>
<evidence type="ECO:0000313" key="4">
    <source>
        <dbReference type="Proteomes" id="UP000626786"/>
    </source>
</evidence>
<evidence type="ECO:0000256" key="1">
    <source>
        <dbReference type="SAM" id="MobiDB-lite"/>
    </source>
</evidence>
<keyword evidence="2" id="KW-0472">Membrane</keyword>
<comment type="caution">
    <text evidence="3">The sequence shown here is derived from an EMBL/GenBank/DDBJ whole genome shotgun (WGS) entry which is preliminary data.</text>
</comment>
<keyword evidence="2" id="KW-0812">Transmembrane</keyword>
<dbReference type="InterPro" id="IPR012538">
    <property type="entry name" value="Cyt_c_oxidase_su2a"/>
</dbReference>
<dbReference type="Pfam" id="PF08113">
    <property type="entry name" value="CoxIIa"/>
    <property type="match status" value="1"/>
</dbReference>